<evidence type="ECO:0000256" key="3">
    <source>
        <dbReference type="ARBA" id="ARBA00022692"/>
    </source>
</evidence>
<keyword evidence="2 7" id="KW-0808">Transferase</keyword>
<evidence type="ECO:0000256" key="1">
    <source>
        <dbReference type="ARBA" id="ARBA00004141"/>
    </source>
</evidence>
<reference evidence="10" key="1">
    <citation type="submission" date="2024-06" db="EMBL/GenBank/DDBJ databases">
        <authorList>
            <person name="Liu X."/>
            <person name="Lenzi L."/>
            <person name="Haldenby T S."/>
            <person name="Uol C."/>
        </authorList>
    </citation>
    <scope>NUCLEOTIDE SEQUENCE</scope>
</reference>
<dbReference type="PROSITE" id="PS50216">
    <property type="entry name" value="DHHC"/>
    <property type="match status" value="1"/>
</dbReference>
<dbReference type="Proteomes" id="UP001497525">
    <property type="component" value="Unassembled WGS sequence"/>
</dbReference>
<feature type="compositionally biased region" description="Low complexity" evidence="8">
    <location>
        <begin position="304"/>
        <end position="324"/>
    </location>
</feature>
<evidence type="ECO:0000313" key="10">
    <source>
        <dbReference type="EMBL" id="CAL5129228.1"/>
    </source>
</evidence>
<dbReference type="EMBL" id="CAXLJL010000001">
    <property type="protein sequence ID" value="CAL5129228.1"/>
    <property type="molecule type" value="Genomic_DNA"/>
</dbReference>
<feature type="domain" description="Palmitoyltransferase DHHC" evidence="9">
    <location>
        <begin position="91"/>
        <end position="231"/>
    </location>
</feature>
<proteinExistence type="inferred from homology"/>
<comment type="catalytic activity">
    <reaction evidence="7">
        <text>L-cysteinyl-[protein] + hexadecanoyl-CoA = S-hexadecanoyl-L-cysteinyl-[protein] + CoA</text>
        <dbReference type="Rhea" id="RHEA:36683"/>
        <dbReference type="Rhea" id="RHEA-COMP:10131"/>
        <dbReference type="Rhea" id="RHEA-COMP:11032"/>
        <dbReference type="ChEBI" id="CHEBI:29950"/>
        <dbReference type="ChEBI" id="CHEBI:57287"/>
        <dbReference type="ChEBI" id="CHEBI:57379"/>
        <dbReference type="ChEBI" id="CHEBI:74151"/>
        <dbReference type="EC" id="2.3.1.225"/>
    </reaction>
</comment>
<evidence type="ECO:0000259" key="9">
    <source>
        <dbReference type="Pfam" id="PF01529"/>
    </source>
</evidence>
<evidence type="ECO:0000256" key="2">
    <source>
        <dbReference type="ARBA" id="ARBA00022679"/>
    </source>
</evidence>
<gene>
    <name evidence="10" type="ORF">CDAUBV1_LOCUS172</name>
</gene>
<comment type="subcellular location">
    <subcellularLocation>
        <location evidence="1">Membrane</location>
        <topology evidence="1">Multi-pass membrane protein</topology>
    </subcellularLocation>
</comment>
<evidence type="ECO:0000256" key="7">
    <source>
        <dbReference type="RuleBase" id="RU079119"/>
    </source>
</evidence>
<feature type="transmembrane region" description="Helical" evidence="7">
    <location>
        <begin position="139"/>
        <end position="161"/>
    </location>
</feature>
<feature type="transmembrane region" description="Helical" evidence="7">
    <location>
        <begin position="47"/>
        <end position="66"/>
    </location>
</feature>
<organism evidence="10 11">
    <name type="scientific">Calicophoron daubneyi</name>
    <name type="common">Rumen fluke</name>
    <name type="synonym">Paramphistomum daubneyi</name>
    <dbReference type="NCBI Taxonomy" id="300641"/>
    <lineage>
        <taxon>Eukaryota</taxon>
        <taxon>Metazoa</taxon>
        <taxon>Spiralia</taxon>
        <taxon>Lophotrochozoa</taxon>
        <taxon>Platyhelminthes</taxon>
        <taxon>Trematoda</taxon>
        <taxon>Digenea</taxon>
        <taxon>Plagiorchiida</taxon>
        <taxon>Pronocephalata</taxon>
        <taxon>Paramphistomoidea</taxon>
        <taxon>Paramphistomidae</taxon>
        <taxon>Calicophoron</taxon>
    </lineage>
</organism>
<dbReference type="Pfam" id="PF01529">
    <property type="entry name" value="DHHC"/>
    <property type="match status" value="1"/>
</dbReference>
<protein>
    <recommendedName>
        <fullName evidence="7">Palmitoyltransferase</fullName>
        <ecNumber evidence="7">2.3.1.225</ecNumber>
    </recommendedName>
</protein>
<name>A0AAV2SYQ5_CALDB</name>
<evidence type="ECO:0000256" key="5">
    <source>
        <dbReference type="ARBA" id="ARBA00023136"/>
    </source>
</evidence>
<dbReference type="GO" id="GO:0016020">
    <property type="term" value="C:membrane"/>
    <property type="evidence" value="ECO:0007669"/>
    <property type="project" value="UniProtKB-SubCell"/>
</dbReference>
<dbReference type="EC" id="2.3.1.225" evidence="7"/>
<accession>A0AAV2SYQ5</accession>
<dbReference type="GO" id="GO:0019706">
    <property type="term" value="F:protein-cysteine S-palmitoyltransferase activity"/>
    <property type="evidence" value="ECO:0007669"/>
    <property type="project" value="UniProtKB-EC"/>
</dbReference>
<evidence type="ECO:0000256" key="8">
    <source>
        <dbReference type="SAM" id="MobiDB-lite"/>
    </source>
</evidence>
<evidence type="ECO:0000256" key="4">
    <source>
        <dbReference type="ARBA" id="ARBA00022989"/>
    </source>
</evidence>
<keyword evidence="3 7" id="KW-0812">Transmembrane</keyword>
<keyword evidence="5 7" id="KW-0472">Membrane</keyword>
<dbReference type="InterPro" id="IPR001594">
    <property type="entry name" value="Palmitoyltrfase_DHHC"/>
</dbReference>
<keyword evidence="4 7" id="KW-1133">Transmembrane helix</keyword>
<dbReference type="PANTHER" id="PTHR12246">
    <property type="entry name" value="PALMITOYLTRANSFERASE ZDHHC16"/>
    <property type="match status" value="1"/>
</dbReference>
<evidence type="ECO:0000313" key="11">
    <source>
        <dbReference type="Proteomes" id="UP001497525"/>
    </source>
</evidence>
<dbReference type="InterPro" id="IPR039859">
    <property type="entry name" value="PFA4/ZDH16/20/ERF2-like"/>
</dbReference>
<dbReference type="AlphaFoldDB" id="A0AAV2SYQ5"/>
<feature type="region of interest" description="Disordered" evidence="8">
    <location>
        <begin position="295"/>
        <end position="324"/>
    </location>
</feature>
<sequence>MVFRCDPCGLLCLCFTYLIIGYADYVVVLQLILPVLKSSPAAVLNVVGFNTVAFLLTFSHLCAVFGDPGLIPLGQYPINQINAIQRPVGWTTCTKCGMYRPPRAHHCRICHRCVRRMDHHCPWINNCVGEYNQKYFIMFLIYVAILCIYALIIVVVCRAALGIGTPISSSSSSSLHLSSPSSSNEANPIVVAHMVALVAICCLFGLFVFAILSDQYKAIVEDETAIEALQNRVRPSIHDAEIGYLPRRLSKSDLFREVFGGAPMYLWLLPCPFLFKSSKSNNSFPMPNPYRIEMTTPSNRLVPDTTNDDLSGTDSSTLSSDHHS</sequence>
<comment type="caution">
    <text evidence="10">The sequence shown here is derived from an EMBL/GenBank/DDBJ whole genome shotgun (WGS) entry which is preliminary data.</text>
</comment>
<keyword evidence="6 7" id="KW-0012">Acyltransferase</keyword>
<comment type="similarity">
    <text evidence="7">Belongs to the DHHC palmitoyltransferase family.</text>
</comment>
<comment type="domain">
    <text evidence="7">The DHHC domain is required for palmitoyltransferase activity.</text>
</comment>
<evidence type="ECO:0000256" key="6">
    <source>
        <dbReference type="ARBA" id="ARBA00023315"/>
    </source>
</evidence>
<feature type="transmembrane region" description="Helical" evidence="7">
    <location>
        <begin position="189"/>
        <end position="212"/>
    </location>
</feature>